<comment type="caution">
    <text evidence="8">The sequence shown here is derived from an EMBL/GenBank/DDBJ whole genome shotgun (WGS) entry which is preliminary data.</text>
</comment>
<comment type="pathway">
    <text evidence="2 6">Cofactor biosynthesis; tetrahydrofolate biosynthesis; 2-amino-4-hydroxy-6-hydroxymethyl-7,8-dihydropteridine diphosphate from 7,8-dihydroneopterin triphosphate: step 3/4.</text>
</comment>
<sequence length="128" mass="14685">MGKVTLEGMEFFAYHGFHKEEQKIGNKYGVDVEVKTNLLNAAIHDDLSKTVDYTHLYNIIKVEMGIPAKLLENVAQRILMKIMREIPSVTHCKVDISKFNPPIGGVCYRSKITIDRSRQDFEQLMKDV</sequence>
<dbReference type="InterPro" id="IPR043133">
    <property type="entry name" value="GTP-CH-I_C/QueF"/>
</dbReference>
<dbReference type="GO" id="GO:0046656">
    <property type="term" value="P:folic acid biosynthetic process"/>
    <property type="evidence" value="ECO:0007669"/>
    <property type="project" value="UniProtKB-UniRule"/>
</dbReference>
<gene>
    <name evidence="8" type="primary">folB</name>
    <name evidence="8" type="ORF">PEDI_06370</name>
</gene>
<feature type="domain" description="Dihydroneopterin aldolase/epimerase" evidence="7">
    <location>
        <begin position="4"/>
        <end position="116"/>
    </location>
</feature>
<dbReference type="InterPro" id="IPR006156">
    <property type="entry name" value="Dihydroneopterin_aldolase"/>
</dbReference>
<evidence type="ECO:0000256" key="5">
    <source>
        <dbReference type="ARBA" id="ARBA00023239"/>
    </source>
</evidence>
<dbReference type="EMBL" id="BQKE01000001">
    <property type="protein sequence ID" value="GJM60085.1"/>
    <property type="molecule type" value="Genomic_DNA"/>
</dbReference>
<dbReference type="GO" id="GO:0005737">
    <property type="term" value="C:cytoplasm"/>
    <property type="evidence" value="ECO:0007669"/>
    <property type="project" value="TreeGrafter"/>
</dbReference>
<dbReference type="SMART" id="SM00905">
    <property type="entry name" value="FolB"/>
    <property type="match status" value="1"/>
</dbReference>
<evidence type="ECO:0000256" key="1">
    <source>
        <dbReference type="ARBA" id="ARBA00001353"/>
    </source>
</evidence>
<evidence type="ECO:0000256" key="6">
    <source>
        <dbReference type="RuleBase" id="RU362079"/>
    </source>
</evidence>
<dbReference type="Proteomes" id="UP001310022">
    <property type="component" value="Unassembled WGS sequence"/>
</dbReference>
<proteinExistence type="inferred from homology"/>
<evidence type="ECO:0000256" key="2">
    <source>
        <dbReference type="ARBA" id="ARBA00005013"/>
    </source>
</evidence>
<dbReference type="InterPro" id="IPR006157">
    <property type="entry name" value="FolB_dom"/>
</dbReference>
<dbReference type="PANTHER" id="PTHR42844:SF1">
    <property type="entry name" value="DIHYDRONEOPTERIN ALDOLASE 1-RELATED"/>
    <property type="match status" value="1"/>
</dbReference>
<keyword evidence="9" id="KW-1185">Reference proteome</keyword>
<organism evidence="8 9">
    <name type="scientific">Persicobacter diffluens</name>
    <dbReference type="NCBI Taxonomy" id="981"/>
    <lineage>
        <taxon>Bacteria</taxon>
        <taxon>Pseudomonadati</taxon>
        <taxon>Bacteroidota</taxon>
        <taxon>Cytophagia</taxon>
        <taxon>Cytophagales</taxon>
        <taxon>Persicobacteraceae</taxon>
        <taxon>Persicobacter</taxon>
    </lineage>
</organism>
<evidence type="ECO:0000256" key="4">
    <source>
        <dbReference type="ARBA" id="ARBA00022909"/>
    </source>
</evidence>
<keyword evidence="5 6" id="KW-0456">Lyase</keyword>
<dbReference type="GO" id="GO:0004150">
    <property type="term" value="F:dihydroneopterin aldolase activity"/>
    <property type="evidence" value="ECO:0007669"/>
    <property type="project" value="UniProtKB-UniRule"/>
</dbReference>
<name>A0AAN5AI66_9BACT</name>
<evidence type="ECO:0000313" key="8">
    <source>
        <dbReference type="EMBL" id="GJM60085.1"/>
    </source>
</evidence>
<dbReference type="Pfam" id="PF02152">
    <property type="entry name" value="FolB"/>
    <property type="match status" value="1"/>
</dbReference>
<dbReference type="SUPFAM" id="SSF55620">
    <property type="entry name" value="Tetrahydrobiopterin biosynthesis enzymes-like"/>
    <property type="match status" value="1"/>
</dbReference>
<dbReference type="NCBIfam" id="TIGR00525">
    <property type="entry name" value="folB"/>
    <property type="match status" value="1"/>
</dbReference>
<accession>A0AAN5AI66</accession>
<dbReference type="RefSeq" id="WP_053403964.1">
    <property type="nucleotide sequence ID" value="NZ_BQKE01000001.1"/>
</dbReference>
<dbReference type="EC" id="4.1.2.25" evidence="6"/>
<evidence type="ECO:0000259" key="7">
    <source>
        <dbReference type="SMART" id="SM00905"/>
    </source>
</evidence>
<evidence type="ECO:0000313" key="9">
    <source>
        <dbReference type="Proteomes" id="UP001310022"/>
    </source>
</evidence>
<dbReference type="NCBIfam" id="TIGR00526">
    <property type="entry name" value="folB_dom"/>
    <property type="match status" value="1"/>
</dbReference>
<comment type="catalytic activity">
    <reaction evidence="1 6">
        <text>7,8-dihydroneopterin = 6-hydroxymethyl-7,8-dihydropterin + glycolaldehyde</text>
        <dbReference type="Rhea" id="RHEA:10540"/>
        <dbReference type="ChEBI" id="CHEBI:17001"/>
        <dbReference type="ChEBI" id="CHEBI:17071"/>
        <dbReference type="ChEBI" id="CHEBI:44841"/>
        <dbReference type="EC" id="4.1.2.25"/>
    </reaction>
</comment>
<dbReference type="AlphaFoldDB" id="A0AAN5AI66"/>
<comment type="function">
    <text evidence="6">Catalyzes the conversion of 7,8-dihydroneopterin to 6-hydroxymethyl-7,8-dihydropterin.</text>
</comment>
<protein>
    <recommendedName>
        <fullName evidence="6">7,8-dihydroneopterin aldolase</fullName>
        <ecNumber evidence="6">4.1.2.25</ecNumber>
    </recommendedName>
</protein>
<comment type="similarity">
    <text evidence="3 6">Belongs to the DHNA family.</text>
</comment>
<dbReference type="GO" id="GO:0046654">
    <property type="term" value="P:tetrahydrofolate biosynthetic process"/>
    <property type="evidence" value="ECO:0007669"/>
    <property type="project" value="UniProtKB-UniRule"/>
</dbReference>
<keyword evidence="4 6" id="KW-0289">Folate biosynthesis</keyword>
<evidence type="ECO:0000256" key="3">
    <source>
        <dbReference type="ARBA" id="ARBA00005708"/>
    </source>
</evidence>
<dbReference type="PANTHER" id="PTHR42844">
    <property type="entry name" value="DIHYDRONEOPTERIN ALDOLASE 1-RELATED"/>
    <property type="match status" value="1"/>
</dbReference>
<dbReference type="Gene3D" id="3.30.1130.10">
    <property type="match status" value="1"/>
</dbReference>
<reference evidence="8 9" key="1">
    <citation type="submission" date="2021-12" db="EMBL/GenBank/DDBJ databases">
        <title>Genome sequencing of bacteria with rrn-lacking chromosome and rrn-plasmid.</title>
        <authorList>
            <person name="Anda M."/>
            <person name="Iwasaki W."/>
        </authorList>
    </citation>
    <scope>NUCLEOTIDE SEQUENCE [LARGE SCALE GENOMIC DNA]</scope>
    <source>
        <strain evidence="8 9">NBRC 15940</strain>
    </source>
</reference>